<dbReference type="KEGG" id="dpx:DAPPUDRAFT_316011"/>
<evidence type="ECO:0000313" key="2">
    <source>
        <dbReference type="Proteomes" id="UP000000305"/>
    </source>
</evidence>
<dbReference type="AlphaFoldDB" id="E9GBF8"/>
<evidence type="ECO:0000313" key="1">
    <source>
        <dbReference type="EMBL" id="EFX82950.1"/>
    </source>
</evidence>
<organism evidence="1 2">
    <name type="scientific">Daphnia pulex</name>
    <name type="common">Water flea</name>
    <dbReference type="NCBI Taxonomy" id="6669"/>
    <lineage>
        <taxon>Eukaryota</taxon>
        <taxon>Metazoa</taxon>
        <taxon>Ecdysozoa</taxon>
        <taxon>Arthropoda</taxon>
        <taxon>Crustacea</taxon>
        <taxon>Branchiopoda</taxon>
        <taxon>Diplostraca</taxon>
        <taxon>Cladocera</taxon>
        <taxon>Anomopoda</taxon>
        <taxon>Daphniidae</taxon>
        <taxon>Daphnia</taxon>
    </lineage>
</organism>
<dbReference type="InParanoid" id="E9GBF8"/>
<dbReference type="HOGENOM" id="CLU_1798398_0_0_1"/>
<gene>
    <name evidence="1" type="ORF">DAPPUDRAFT_316011</name>
</gene>
<sequence>MGIGVDYVKKLWNLWITTDMGVDADSSRQRRHLKCYLSHKFSITGCGELSKDTIIDTRMQLTTTPTSQPDSLPSVIEMIRLGEVTSQSLADWSTSGGHAKFQEDHRTKTNHRSLVKLYDSSTVQDPSLTSGVVLVQTIKKWSSF</sequence>
<dbReference type="Proteomes" id="UP000000305">
    <property type="component" value="Unassembled WGS sequence"/>
</dbReference>
<dbReference type="EMBL" id="GL732538">
    <property type="protein sequence ID" value="EFX82950.1"/>
    <property type="molecule type" value="Genomic_DNA"/>
</dbReference>
<protein>
    <submittedName>
        <fullName evidence="1">Uncharacterized protein</fullName>
    </submittedName>
</protein>
<name>E9GBF8_DAPPU</name>
<keyword evidence="2" id="KW-1185">Reference proteome</keyword>
<reference evidence="1 2" key="1">
    <citation type="journal article" date="2011" name="Science">
        <title>The ecoresponsive genome of Daphnia pulex.</title>
        <authorList>
            <person name="Colbourne J.K."/>
            <person name="Pfrender M.E."/>
            <person name="Gilbert D."/>
            <person name="Thomas W.K."/>
            <person name="Tucker A."/>
            <person name="Oakley T.H."/>
            <person name="Tokishita S."/>
            <person name="Aerts A."/>
            <person name="Arnold G.J."/>
            <person name="Basu M.K."/>
            <person name="Bauer D.J."/>
            <person name="Caceres C.E."/>
            <person name="Carmel L."/>
            <person name="Casola C."/>
            <person name="Choi J.H."/>
            <person name="Detter J.C."/>
            <person name="Dong Q."/>
            <person name="Dusheyko S."/>
            <person name="Eads B.D."/>
            <person name="Frohlich T."/>
            <person name="Geiler-Samerotte K.A."/>
            <person name="Gerlach D."/>
            <person name="Hatcher P."/>
            <person name="Jogdeo S."/>
            <person name="Krijgsveld J."/>
            <person name="Kriventseva E.V."/>
            <person name="Kultz D."/>
            <person name="Laforsch C."/>
            <person name="Lindquist E."/>
            <person name="Lopez J."/>
            <person name="Manak J.R."/>
            <person name="Muller J."/>
            <person name="Pangilinan J."/>
            <person name="Patwardhan R.P."/>
            <person name="Pitluck S."/>
            <person name="Pritham E.J."/>
            <person name="Rechtsteiner A."/>
            <person name="Rho M."/>
            <person name="Rogozin I.B."/>
            <person name="Sakarya O."/>
            <person name="Salamov A."/>
            <person name="Schaack S."/>
            <person name="Shapiro H."/>
            <person name="Shiga Y."/>
            <person name="Skalitzky C."/>
            <person name="Smith Z."/>
            <person name="Souvorov A."/>
            <person name="Sung W."/>
            <person name="Tang Z."/>
            <person name="Tsuchiya D."/>
            <person name="Tu H."/>
            <person name="Vos H."/>
            <person name="Wang M."/>
            <person name="Wolf Y.I."/>
            <person name="Yamagata H."/>
            <person name="Yamada T."/>
            <person name="Ye Y."/>
            <person name="Shaw J.R."/>
            <person name="Andrews J."/>
            <person name="Crease T.J."/>
            <person name="Tang H."/>
            <person name="Lucas S.M."/>
            <person name="Robertson H.M."/>
            <person name="Bork P."/>
            <person name="Koonin E.V."/>
            <person name="Zdobnov E.M."/>
            <person name="Grigoriev I.V."/>
            <person name="Lynch M."/>
            <person name="Boore J.L."/>
        </authorList>
    </citation>
    <scope>NUCLEOTIDE SEQUENCE [LARGE SCALE GENOMIC DNA]</scope>
</reference>
<proteinExistence type="predicted"/>
<accession>E9GBF8</accession>